<gene>
    <name evidence="4" type="ORF">ACHIPV_12985</name>
    <name evidence="3" type="ORF">ACHIRB_09260</name>
</gene>
<evidence type="ECO:0000256" key="1">
    <source>
        <dbReference type="SAM" id="SignalP"/>
    </source>
</evidence>
<dbReference type="EMBL" id="JBIMSN010000034">
    <property type="protein sequence ID" value="MFH5228759.1"/>
    <property type="molecule type" value="Genomic_DNA"/>
</dbReference>
<sequence>MLRAAFVTAAAFSALVIGAPSAAAIPVYQTAISLVPSGTIGTGCAVTLTATVTSTPPPIDKGDVYFSLDNSVDLGQLELRSGKASVVWTPTQAQAGAHKLTAFYTGFNSNDEEAWTMSLIDLNVTVVNAINTGSGCLPLG</sequence>
<evidence type="ECO:0000313" key="6">
    <source>
        <dbReference type="Proteomes" id="UP001609219"/>
    </source>
</evidence>
<name>A0ABW7K1F1_9NOCA</name>
<feature type="signal peptide" evidence="1">
    <location>
        <begin position="1"/>
        <end position="24"/>
    </location>
</feature>
<keyword evidence="1" id="KW-0732">Signal</keyword>
<dbReference type="InterPro" id="IPR032109">
    <property type="entry name" value="Big_3_5"/>
</dbReference>
<evidence type="ECO:0000313" key="4">
    <source>
        <dbReference type="EMBL" id="MFH5242793.1"/>
    </source>
</evidence>
<dbReference type="RefSeq" id="WP_395124624.1">
    <property type="nucleotide sequence ID" value="NZ_JBIMSN010000034.1"/>
</dbReference>
<proteinExistence type="predicted"/>
<feature type="chain" id="PRO_5045033586" evidence="1">
    <location>
        <begin position="25"/>
        <end position="140"/>
    </location>
</feature>
<protein>
    <submittedName>
        <fullName evidence="3">Ig-like domain-containing protein</fullName>
    </submittedName>
</protein>
<evidence type="ECO:0000313" key="5">
    <source>
        <dbReference type="Proteomes" id="UP001609176"/>
    </source>
</evidence>
<dbReference type="InterPro" id="IPR013783">
    <property type="entry name" value="Ig-like_fold"/>
</dbReference>
<dbReference type="Proteomes" id="UP001609219">
    <property type="component" value="Unassembled WGS sequence"/>
</dbReference>
<keyword evidence="6" id="KW-1185">Reference proteome</keyword>
<accession>A0ABW7K1F1</accession>
<dbReference type="EMBL" id="JBIMSP010000017">
    <property type="protein sequence ID" value="MFH5242793.1"/>
    <property type="molecule type" value="Genomic_DNA"/>
</dbReference>
<feature type="domain" description="Bacterial Ig-like" evidence="2">
    <location>
        <begin position="38"/>
        <end position="109"/>
    </location>
</feature>
<organism evidence="3 6">
    <name type="scientific">Antrihabitans spumae</name>
    <dbReference type="NCBI Taxonomy" id="3373370"/>
    <lineage>
        <taxon>Bacteria</taxon>
        <taxon>Bacillati</taxon>
        <taxon>Actinomycetota</taxon>
        <taxon>Actinomycetes</taxon>
        <taxon>Mycobacteriales</taxon>
        <taxon>Nocardiaceae</taxon>
        <taxon>Antrihabitans</taxon>
    </lineage>
</organism>
<comment type="caution">
    <text evidence="3">The sequence shown here is derived from an EMBL/GenBank/DDBJ whole genome shotgun (WGS) entry which is preliminary data.</text>
</comment>
<dbReference type="Pfam" id="PF16640">
    <property type="entry name" value="Big_3_5"/>
    <property type="match status" value="1"/>
</dbReference>
<evidence type="ECO:0000259" key="2">
    <source>
        <dbReference type="Pfam" id="PF16640"/>
    </source>
</evidence>
<dbReference type="Proteomes" id="UP001609176">
    <property type="component" value="Unassembled WGS sequence"/>
</dbReference>
<dbReference type="Gene3D" id="2.60.40.10">
    <property type="entry name" value="Immunoglobulins"/>
    <property type="match status" value="1"/>
</dbReference>
<evidence type="ECO:0000313" key="3">
    <source>
        <dbReference type="EMBL" id="MFH5228759.1"/>
    </source>
</evidence>
<reference evidence="5 6" key="1">
    <citation type="submission" date="2024-10" db="EMBL/GenBank/DDBJ databases">
        <authorList>
            <person name="Riesco R."/>
        </authorList>
    </citation>
    <scope>NUCLEOTIDE SEQUENCE [LARGE SCALE GENOMIC DNA]</scope>
    <source>
        <strain evidence="4 5">NCIMB 15448</strain>
        <strain evidence="3 6">NCIMB 15450</strain>
    </source>
</reference>